<organism evidence="2 3">
    <name type="scientific">Clostridium sulfidigenes</name>
    <dbReference type="NCBI Taxonomy" id="318464"/>
    <lineage>
        <taxon>Bacteria</taxon>
        <taxon>Bacillati</taxon>
        <taxon>Bacillota</taxon>
        <taxon>Clostridia</taxon>
        <taxon>Eubacteriales</taxon>
        <taxon>Clostridiaceae</taxon>
        <taxon>Clostridium</taxon>
    </lineage>
</organism>
<comment type="caution">
    <text evidence="2">The sequence shown here is derived from an EMBL/GenBank/DDBJ whole genome shotgun (WGS) entry which is preliminary data.</text>
</comment>
<accession>A0A927ZK74</accession>
<sequence>MNIKVGLIIIFITIPCIILTFKAVQHIMKGLPSGEKVKMKELKIGLVYIIIIIIYTVISNLILIKLH</sequence>
<keyword evidence="1" id="KW-1133">Transmembrane helix</keyword>
<reference evidence="2" key="1">
    <citation type="submission" date="2019-04" db="EMBL/GenBank/DDBJ databases">
        <title>Evolution of Biomass-Degrading Anaerobic Consortia Revealed by Metagenomics.</title>
        <authorList>
            <person name="Peng X."/>
        </authorList>
    </citation>
    <scope>NUCLEOTIDE SEQUENCE</scope>
    <source>
        <strain evidence="2">SIG254</strain>
    </source>
</reference>
<keyword evidence="1" id="KW-0472">Membrane</keyword>
<feature type="transmembrane region" description="Helical" evidence="1">
    <location>
        <begin position="6"/>
        <end position="24"/>
    </location>
</feature>
<name>A0A927ZK74_9CLOT</name>
<feature type="transmembrane region" description="Helical" evidence="1">
    <location>
        <begin position="45"/>
        <end position="64"/>
    </location>
</feature>
<proteinExistence type="predicted"/>
<keyword evidence="1" id="KW-0812">Transmembrane</keyword>
<gene>
    <name evidence="2" type="ORF">E7215_15545</name>
</gene>
<dbReference type="EMBL" id="SVCM01000181">
    <property type="protein sequence ID" value="MBE6061557.1"/>
    <property type="molecule type" value="Genomic_DNA"/>
</dbReference>
<evidence type="ECO:0000256" key="1">
    <source>
        <dbReference type="SAM" id="Phobius"/>
    </source>
</evidence>
<evidence type="ECO:0000313" key="3">
    <source>
        <dbReference type="Proteomes" id="UP000768462"/>
    </source>
</evidence>
<protein>
    <submittedName>
        <fullName evidence="2">Uncharacterized protein</fullName>
    </submittedName>
</protein>
<dbReference type="AlphaFoldDB" id="A0A927ZK74"/>
<dbReference type="Proteomes" id="UP000768462">
    <property type="component" value="Unassembled WGS sequence"/>
</dbReference>
<evidence type="ECO:0000313" key="2">
    <source>
        <dbReference type="EMBL" id="MBE6061557.1"/>
    </source>
</evidence>